<evidence type="ECO:0000256" key="5">
    <source>
        <dbReference type="ARBA" id="ARBA00022917"/>
    </source>
</evidence>
<evidence type="ECO:0000259" key="8">
    <source>
        <dbReference type="Pfam" id="PF01425"/>
    </source>
</evidence>
<dbReference type="GO" id="GO:0030956">
    <property type="term" value="C:glutamyl-tRNA(Gln) amidotransferase complex"/>
    <property type="evidence" value="ECO:0007669"/>
    <property type="project" value="InterPro"/>
</dbReference>
<keyword evidence="2 7" id="KW-0436">Ligase</keyword>
<keyword evidence="3 7" id="KW-0547">Nucleotide-binding</keyword>
<evidence type="ECO:0000256" key="1">
    <source>
        <dbReference type="ARBA" id="ARBA00008069"/>
    </source>
</evidence>
<keyword evidence="4 7" id="KW-0067">ATP-binding</keyword>
<evidence type="ECO:0000256" key="3">
    <source>
        <dbReference type="ARBA" id="ARBA00022741"/>
    </source>
</evidence>
<dbReference type="PROSITE" id="PS00571">
    <property type="entry name" value="AMIDASES"/>
    <property type="match status" value="1"/>
</dbReference>
<dbReference type="InterPro" id="IPR036928">
    <property type="entry name" value="AS_sf"/>
</dbReference>
<feature type="active site" description="Charge relay system" evidence="7">
    <location>
        <position position="78"/>
    </location>
</feature>
<dbReference type="PANTHER" id="PTHR11895:SF151">
    <property type="entry name" value="GLUTAMYL-TRNA(GLN) AMIDOTRANSFERASE SUBUNIT A"/>
    <property type="match status" value="1"/>
</dbReference>
<dbReference type="AlphaFoldDB" id="A0A1G2NH13"/>
<evidence type="ECO:0000256" key="2">
    <source>
        <dbReference type="ARBA" id="ARBA00022598"/>
    </source>
</evidence>
<feature type="domain" description="Amidase" evidence="8">
    <location>
        <begin position="25"/>
        <end position="460"/>
    </location>
</feature>
<dbReference type="NCBIfam" id="TIGR00132">
    <property type="entry name" value="gatA"/>
    <property type="match status" value="1"/>
</dbReference>
<dbReference type="SUPFAM" id="SSF75304">
    <property type="entry name" value="Amidase signature (AS) enzymes"/>
    <property type="match status" value="1"/>
</dbReference>
<dbReference type="InterPro" id="IPR004412">
    <property type="entry name" value="GatA"/>
</dbReference>
<reference evidence="9 10" key="1">
    <citation type="journal article" date="2016" name="Nat. Commun.">
        <title>Thousands of microbial genomes shed light on interconnected biogeochemical processes in an aquifer system.</title>
        <authorList>
            <person name="Anantharaman K."/>
            <person name="Brown C.T."/>
            <person name="Hug L.A."/>
            <person name="Sharon I."/>
            <person name="Castelle C.J."/>
            <person name="Probst A.J."/>
            <person name="Thomas B.C."/>
            <person name="Singh A."/>
            <person name="Wilkins M.J."/>
            <person name="Karaoz U."/>
            <person name="Brodie E.L."/>
            <person name="Williams K.H."/>
            <person name="Hubbard S.S."/>
            <person name="Banfield J.F."/>
        </authorList>
    </citation>
    <scope>NUCLEOTIDE SEQUENCE [LARGE SCALE GENOMIC DNA]</scope>
</reference>
<dbReference type="InterPro" id="IPR023631">
    <property type="entry name" value="Amidase_dom"/>
</dbReference>
<evidence type="ECO:0000313" key="9">
    <source>
        <dbReference type="EMBL" id="OHA34681.1"/>
    </source>
</evidence>
<gene>
    <name evidence="7" type="primary">gatA</name>
    <name evidence="9" type="ORF">A2938_00330</name>
</gene>
<dbReference type="InterPro" id="IPR000120">
    <property type="entry name" value="Amidase"/>
</dbReference>
<protein>
    <recommendedName>
        <fullName evidence="7">Glutamyl-tRNA(Gln) amidotransferase subunit A</fullName>
        <shortName evidence="7">Glu-ADT subunit A</shortName>
        <ecNumber evidence="7">6.3.5.7</ecNumber>
    </recommendedName>
</protein>
<comment type="function">
    <text evidence="7">Allows the formation of correctly charged Gln-tRNA(Gln) through the transamidation of misacylated Glu-tRNA(Gln) in organisms which lack glutaminyl-tRNA synthetase. The reaction takes place in the presence of glutamine and ATP through an activated gamma-phospho-Glu-tRNA(Gln).</text>
</comment>
<name>A0A1G2NH13_9BACT</name>
<dbReference type="Gene3D" id="3.90.1300.10">
    <property type="entry name" value="Amidase signature (AS) domain"/>
    <property type="match status" value="1"/>
</dbReference>
<dbReference type="HAMAP" id="MF_00120">
    <property type="entry name" value="GatA"/>
    <property type="match status" value="1"/>
</dbReference>
<dbReference type="EC" id="6.3.5.7" evidence="7"/>
<comment type="caution">
    <text evidence="9">The sequence shown here is derived from an EMBL/GenBank/DDBJ whole genome shotgun (WGS) entry which is preliminary data.</text>
</comment>
<feature type="active site" description="Charge relay system" evidence="7">
    <location>
        <position position="153"/>
    </location>
</feature>
<dbReference type="Pfam" id="PF01425">
    <property type="entry name" value="Amidase"/>
    <property type="match status" value="1"/>
</dbReference>
<dbReference type="GO" id="GO:0006412">
    <property type="term" value="P:translation"/>
    <property type="evidence" value="ECO:0007669"/>
    <property type="project" value="UniProtKB-UniRule"/>
</dbReference>
<evidence type="ECO:0000256" key="7">
    <source>
        <dbReference type="HAMAP-Rule" id="MF_00120"/>
    </source>
</evidence>
<accession>A0A1G2NH13</accession>
<evidence type="ECO:0000256" key="4">
    <source>
        <dbReference type="ARBA" id="ARBA00022840"/>
    </source>
</evidence>
<sequence>MIALKTLTIRKAHNALVNGEYSALELAEAYLAEIEKKNKELNAYLEVFADVRGQAKEADKKIKDGKAGMLTGIPLAVKDNILIKGRRASAASKILEGYVAPYDATAIQKLKDAGAVFLGRTNCDEFAMGGSTENSAYGVTKNPHDTNRVAGGSSGGSAVAVAADLALAALGSDTGGSVRQPASFCGVVGFKPTYGAVSRSGLIAMGSSLDCIGPIAKTVEDAKLIFDCIRGKDALDSTSIELLTVNSKPPTKKLKIGIPWKFCIARSGIDTEVIQDFNASIEKLRDANAEIIDVELPNLQYALACYYIIMPAEASANLARFDGVKYGPRVSGSNGINDYFKTRALFGKEVRRRIILGTYVLSAGYYDAYYGKALAARSLIRADFEKAFDKVDIITVPTSPIPAWKIGEKEDPLSAYLADIFTVTANLAGIPAISIPSGKTKSGLPLGLQIMAGAGEDENLFNICIPLEAALLRKRD</sequence>
<evidence type="ECO:0000256" key="6">
    <source>
        <dbReference type="ARBA" id="ARBA00047407"/>
    </source>
</evidence>
<dbReference type="EMBL" id="MHSA01000010">
    <property type="protein sequence ID" value="OHA34681.1"/>
    <property type="molecule type" value="Genomic_DNA"/>
</dbReference>
<dbReference type="PANTHER" id="PTHR11895">
    <property type="entry name" value="TRANSAMIDASE"/>
    <property type="match status" value="1"/>
</dbReference>
<dbReference type="GO" id="GO:0005524">
    <property type="term" value="F:ATP binding"/>
    <property type="evidence" value="ECO:0007669"/>
    <property type="project" value="UniProtKB-KW"/>
</dbReference>
<comment type="subunit">
    <text evidence="7">Heterotrimer of A, B and C subunits.</text>
</comment>
<organism evidence="9 10">
    <name type="scientific">Candidatus Taylorbacteria bacterium RIFCSPLOWO2_01_FULL_48_100</name>
    <dbReference type="NCBI Taxonomy" id="1802322"/>
    <lineage>
        <taxon>Bacteria</taxon>
        <taxon>Candidatus Tayloriibacteriota</taxon>
    </lineage>
</organism>
<comment type="catalytic activity">
    <reaction evidence="6 7">
        <text>L-glutamyl-tRNA(Gln) + L-glutamine + ATP + H2O = L-glutaminyl-tRNA(Gln) + L-glutamate + ADP + phosphate + H(+)</text>
        <dbReference type="Rhea" id="RHEA:17521"/>
        <dbReference type="Rhea" id="RHEA-COMP:9681"/>
        <dbReference type="Rhea" id="RHEA-COMP:9684"/>
        <dbReference type="ChEBI" id="CHEBI:15377"/>
        <dbReference type="ChEBI" id="CHEBI:15378"/>
        <dbReference type="ChEBI" id="CHEBI:29985"/>
        <dbReference type="ChEBI" id="CHEBI:30616"/>
        <dbReference type="ChEBI" id="CHEBI:43474"/>
        <dbReference type="ChEBI" id="CHEBI:58359"/>
        <dbReference type="ChEBI" id="CHEBI:78520"/>
        <dbReference type="ChEBI" id="CHEBI:78521"/>
        <dbReference type="ChEBI" id="CHEBI:456216"/>
        <dbReference type="EC" id="6.3.5.7"/>
    </reaction>
</comment>
<feature type="active site" description="Acyl-ester intermediate" evidence="7">
    <location>
        <position position="177"/>
    </location>
</feature>
<dbReference type="Proteomes" id="UP000177797">
    <property type="component" value="Unassembled WGS sequence"/>
</dbReference>
<dbReference type="InterPro" id="IPR020556">
    <property type="entry name" value="Amidase_CS"/>
</dbReference>
<dbReference type="GO" id="GO:0050567">
    <property type="term" value="F:glutaminyl-tRNA synthase (glutamine-hydrolyzing) activity"/>
    <property type="evidence" value="ECO:0007669"/>
    <property type="project" value="UniProtKB-UniRule"/>
</dbReference>
<evidence type="ECO:0000313" key="10">
    <source>
        <dbReference type="Proteomes" id="UP000177797"/>
    </source>
</evidence>
<comment type="similarity">
    <text evidence="1 7">Belongs to the amidase family. GatA subfamily.</text>
</comment>
<keyword evidence="5 7" id="KW-0648">Protein biosynthesis</keyword>
<proteinExistence type="inferred from homology"/>